<dbReference type="EMBL" id="HBUE01137567">
    <property type="protein sequence ID" value="CAG6499289.1"/>
    <property type="molecule type" value="Transcribed_RNA"/>
</dbReference>
<accession>A0A8D8GA83</accession>
<evidence type="ECO:0000313" key="2">
    <source>
        <dbReference type="EMBL" id="CAG6499289.1"/>
    </source>
</evidence>
<feature type="compositionally biased region" description="Polar residues" evidence="1">
    <location>
        <begin position="25"/>
        <end position="36"/>
    </location>
</feature>
<name>A0A8D8GA83_CULPI</name>
<feature type="region of interest" description="Disordered" evidence="1">
    <location>
        <begin position="1"/>
        <end position="37"/>
    </location>
</feature>
<sequence>MSCSAPVRLSPAAVRRTRSRCKSHSGASPPSGQTGPWANLPRLHLVWVPLSFHRWPVRSCRCCCRSREWFRWLLNQPLVEILLSLPLSWGHRRSECNYQLRMPPSSSPPR</sequence>
<reference evidence="2" key="1">
    <citation type="submission" date="2021-05" db="EMBL/GenBank/DDBJ databases">
        <authorList>
            <person name="Alioto T."/>
            <person name="Alioto T."/>
            <person name="Gomez Garrido J."/>
        </authorList>
    </citation>
    <scope>NUCLEOTIDE SEQUENCE</scope>
</reference>
<dbReference type="AlphaFoldDB" id="A0A8D8GA83"/>
<protein>
    <submittedName>
        <fullName evidence="2">(northern house mosquito) hypothetical protein</fullName>
    </submittedName>
</protein>
<proteinExistence type="predicted"/>
<evidence type="ECO:0000256" key="1">
    <source>
        <dbReference type="SAM" id="MobiDB-lite"/>
    </source>
</evidence>
<organism evidence="2">
    <name type="scientific">Culex pipiens</name>
    <name type="common">House mosquito</name>
    <dbReference type="NCBI Taxonomy" id="7175"/>
    <lineage>
        <taxon>Eukaryota</taxon>
        <taxon>Metazoa</taxon>
        <taxon>Ecdysozoa</taxon>
        <taxon>Arthropoda</taxon>
        <taxon>Hexapoda</taxon>
        <taxon>Insecta</taxon>
        <taxon>Pterygota</taxon>
        <taxon>Neoptera</taxon>
        <taxon>Endopterygota</taxon>
        <taxon>Diptera</taxon>
        <taxon>Nematocera</taxon>
        <taxon>Culicoidea</taxon>
        <taxon>Culicidae</taxon>
        <taxon>Culicinae</taxon>
        <taxon>Culicini</taxon>
        <taxon>Culex</taxon>
        <taxon>Culex</taxon>
    </lineage>
</organism>